<reference evidence="2" key="2">
    <citation type="submission" date="2020-08" db="EMBL/GenBank/DDBJ databases">
        <title>Plant Genome Project.</title>
        <authorList>
            <person name="Zhang R.-G."/>
        </authorList>
    </citation>
    <scope>NUCLEOTIDE SEQUENCE</scope>
    <source>
        <strain evidence="2">Huo1</strain>
        <tissue evidence="2">Leaf</tissue>
    </source>
</reference>
<dbReference type="CDD" id="cd16448">
    <property type="entry name" value="RING-H2"/>
    <property type="match status" value="1"/>
</dbReference>
<gene>
    <name evidence="2" type="ORF">SASPL_117201</name>
</gene>
<evidence type="ECO:0000313" key="2">
    <source>
        <dbReference type="EMBL" id="KAG6420665.1"/>
    </source>
</evidence>
<dbReference type="AlphaFoldDB" id="A0A8X8XYU1"/>
<feature type="region of interest" description="Disordered" evidence="1">
    <location>
        <begin position="120"/>
        <end position="179"/>
    </location>
</feature>
<keyword evidence="3" id="KW-1185">Reference proteome</keyword>
<feature type="region of interest" description="Disordered" evidence="1">
    <location>
        <begin position="306"/>
        <end position="325"/>
    </location>
</feature>
<sequence>MKLVSRQHTFLEDFDWGEMELDLPKSKAVELEEKSLRTTLRHVQEQGHPYVELREKGKKNRLIFFCILCLAPCHGDSCLVNHLKGRRHTERLASARLTLLKPNPWPFNDGMIFFHDHTKEQSKNVPASDRGKNKSVDVADSRAKRKYSSNVGPVASTQTSLKIKGNANRDKKSSSSTLDGDKTGGILVIPDVMQEGKASDLVVRHIGVGRIGARFREKKVGGISAILRIWCEWLGNTTENFDRFPNHHFAIVTFSYDYHLGRVGLVDGYDYMLPSVPYIQPENIRSRRGKKRKLVSDPKNISEALRIQDHSSGKESQSSKSSKSNVLFTRDEDRLARIMASKTLRKRLRKEYRYYAERFCEICRTKMLPGKDVAALLNRITGVLVCSSRNRHGIFHVYHISCIIQWILHFEVEFAFDNQNEIKMAKAKKGKTITPICSAFCPECQSTGTIMKGDELEDTHAPITETTEYKKKLFAAREAWIKSPEMLDNCSIGFRFPQNYAPTYQVKLV</sequence>
<dbReference type="Proteomes" id="UP000298416">
    <property type="component" value="Unassembled WGS sequence"/>
</dbReference>
<comment type="caution">
    <text evidence="2">The sequence shown here is derived from an EMBL/GenBank/DDBJ whole genome shotgun (WGS) entry which is preliminary data.</text>
</comment>
<evidence type="ECO:0000313" key="3">
    <source>
        <dbReference type="Proteomes" id="UP000298416"/>
    </source>
</evidence>
<accession>A0A8X8XYU1</accession>
<name>A0A8X8XYU1_SALSN</name>
<feature type="compositionally biased region" description="Basic and acidic residues" evidence="1">
    <location>
        <begin position="129"/>
        <end position="142"/>
    </location>
</feature>
<protein>
    <submittedName>
        <fullName evidence="2">Uncharacterized protein</fullName>
    </submittedName>
</protein>
<evidence type="ECO:0000256" key="1">
    <source>
        <dbReference type="SAM" id="MobiDB-lite"/>
    </source>
</evidence>
<reference evidence="2" key="1">
    <citation type="submission" date="2018-01" db="EMBL/GenBank/DDBJ databases">
        <authorList>
            <person name="Mao J.F."/>
        </authorList>
    </citation>
    <scope>NUCLEOTIDE SEQUENCE</scope>
    <source>
        <strain evidence="2">Huo1</strain>
        <tissue evidence="2">Leaf</tissue>
    </source>
</reference>
<dbReference type="EMBL" id="PNBA02000006">
    <property type="protein sequence ID" value="KAG6420665.1"/>
    <property type="molecule type" value="Genomic_DNA"/>
</dbReference>
<feature type="compositionally biased region" description="Low complexity" evidence="1">
    <location>
        <begin position="314"/>
        <end position="324"/>
    </location>
</feature>
<dbReference type="PANTHER" id="PTHR35497">
    <property type="entry name" value="ACYL-UDP-N-ACETYLGLUCOSAMINE O-ACYLTRANSFERASE"/>
    <property type="match status" value="1"/>
</dbReference>
<feature type="compositionally biased region" description="Polar residues" evidence="1">
    <location>
        <begin position="148"/>
        <end position="161"/>
    </location>
</feature>
<dbReference type="PANTHER" id="PTHR35497:SF1">
    <property type="entry name" value="ACYL-UDP-N-ACETYLGLUCOSAMINE O-ACYLTRANSFERASE"/>
    <property type="match status" value="1"/>
</dbReference>
<organism evidence="2">
    <name type="scientific">Salvia splendens</name>
    <name type="common">Scarlet sage</name>
    <dbReference type="NCBI Taxonomy" id="180675"/>
    <lineage>
        <taxon>Eukaryota</taxon>
        <taxon>Viridiplantae</taxon>
        <taxon>Streptophyta</taxon>
        <taxon>Embryophyta</taxon>
        <taxon>Tracheophyta</taxon>
        <taxon>Spermatophyta</taxon>
        <taxon>Magnoliopsida</taxon>
        <taxon>eudicotyledons</taxon>
        <taxon>Gunneridae</taxon>
        <taxon>Pentapetalae</taxon>
        <taxon>asterids</taxon>
        <taxon>lamiids</taxon>
        <taxon>Lamiales</taxon>
        <taxon>Lamiaceae</taxon>
        <taxon>Nepetoideae</taxon>
        <taxon>Mentheae</taxon>
        <taxon>Salviinae</taxon>
        <taxon>Salvia</taxon>
        <taxon>Salvia subgen. Calosphace</taxon>
        <taxon>core Calosphace</taxon>
    </lineage>
</organism>
<proteinExistence type="predicted"/>